<dbReference type="AlphaFoldDB" id="A0A135HP88"/>
<gene>
    <name evidence="1" type="ORF">ATN84_20280</name>
</gene>
<dbReference type="EMBL" id="LNTU01000039">
    <property type="protein sequence ID" value="KXF75028.1"/>
    <property type="molecule type" value="Genomic_DNA"/>
</dbReference>
<evidence type="ECO:0000313" key="1">
    <source>
        <dbReference type="EMBL" id="KXF75028.1"/>
    </source>
</evidence>
<proteinExistence type="predicted"/>
<dbReference type="Proteomes" id="UP000070107">
    <property type="component" value="Unassembled WGS sequence"/>
</dbReference>
<comment type="caution">
    <text evidence="1">The sequence shown here is derived from an EMBL/GenBank/DDBJ whole genome shotgun (WGS) entry which is preliminary data.</text>
</comment>
<reference evidence="1 2" key="1">
    <citation type="submission" date="2015-11" db="EMBL/GenBank/DDBJ databases">
        <title>Draft genome sequence of Paramesorhizobium deserti A-3-E, a strain highly resistant to diverse beta-lactam antibiotics.</title>
        <authorList>
            <person name="Lv R."/>
            <person name="Yang X."/>
            <person name="Fang N."/>
            <person name="Guo J."/>
            <person name="Luo X."/>
            <person name="Peng F."/>
            <person name="Yang R."/>
            <person name="Cui Y."/>
            <person name="Fang C."/>
            <person name="Song Y."/>
        </authorList>
    </citation>
    <scope>NUCLEOTIDE SEQUENCE [LARGE SCALE GENOMIC DNA]</scope>
    <source>
        <strain evidence="1 2">A-3-E</strain>
    </source>
</reference>
<dbReference type="RefSeq" id="WP_068884808.1">
    <property type="nucleotide sequence ID" value="NZ_LNTU01000039.1"/>
</dbReference>
<organism evidence="1 2">
    <name type="scientific">Paramesorhizobium deserti</name>
    <dbReference type="NCBI Taxonomy" id="1494590"/>
    <lineage>
        <taxon>Bacteria</taxon>
        <taxon>Pseudomonadati</taxon>
        <taxon>Pseudomonadota</taxon>
        <taxon>Alphaproteobacteria</taxon>
        <taxon>Hyphomicrobiales</taxon>
        <taxon>Phyllobacteriaceae</taxon>
        <taxon>Paramesorhizobium</taxon>
    </lineage>
</organism>
<evidence type="ECO:0000313" key="2">
    <source>
        <dbReference type="Proteomes" id="UP000070107"/>
    </source>
</evidence>
<accession>A0A135HP88</accession>
<name>A0A135HP88_9HYPH</name>
<evidence type="ECO:0008006" key="3">
    <source>
        <dbReference type="Google" id="ProtNLM"/>
    </source>
</evidence>
<keyword evidence="2" id="KW-1185">Reference proteome</keyword>
<protein>
    <recommendedName>
        <fullName evidence="3">DUF3606 domain-containing protein</fullName>
    </recommendedName>
</protein>
<sequence length="66" mass="7474">MANSEADTERKANIDWLNSDSAVDNEIRYLTEHTDLSPNQARDLINKHGTNRETLLKMAKTMKAEG</sequence>